<sequence>MQVMTPKLWLDLWNGPTEPNQYLRTAVNKVINLSKWKNENIQELLSKPLNLSCLFHPEALLASHKQDFSRY</sequence>
<evidence type="ECO:0000313" key="2">
    <source>
        <dbReference type="Proteomes" id="UP001162156"/>
    </source>
</evidence>
<dbReference type="Proteomes" id="UP001162156">
    <property type="component" value="Unassembled WGS sequence"/>
</dbReference>
<dbReference type="EMBL" id="JANEYF010005896">
    <property type="protein sequence ID" value="KAJ8926440.1"/>
    <property type="molecule type" value="Genomic_DNA"/>
</dbReference>
<gene>
    <name evidence="1" type="ORF">NQ314_021229</name>
</gene>
<name>A0AAV8WI32_9CUCU</name>
<keyword evidence="2" id="KW-1185">Reference proteome</keyword>
<accession>A0AAV8WI32</accession>
<comment type="caution">
    <text evidence="1">The sequence shown here is derived from an EMBL/GenBank/DDBJ whole genome shotgun (WGS) entry which is preliminary data.</text>
</comment>
<evidence type="ECO:0000313" key="1">
    <source>
        <dbReference type="EMBL" id="KAJ8926440.1"/>
    </source>
</evidence>
<protein>
    <submittedName>
        <fullName evidence="1">Uncharacterized protein</fullName>
    </submittedName>
</protein>
<dbReference type="AlphaFoldDB" id="A0AAV8WI32"/>
<proteinExistence type="predicted"/>
<organism evidence="1 2">
    <name type="scientific">Rhamnusium bicolor</name>
    <dbReference type="NCBI Taxonomy" id="1586634"/>
    <lineage>
        <taxon>Eukaryota</taxon>
        <taxon>Metazoa</taxon>
        <taxon>Ecdysozoa</taxon>
        <taxon>Arthropoda</taxon>
        <taxon>Hexapoda</taxon>
        <taxon>Insecta</taxon>
        <taxon>Pterygota</taxon>
        <taxon>Neoptera</taxon>
        <taxon>Endopterygota</taxon>
        <taxon>Coleoptera</taxon>
        <taxon>Polyphaga</taxon>
        <taxon>Cucujiformia</taxon>
        <taxon>Chrysomeloidea</taxon>
        <taxon>Cerambycidae</taxon>
        <taxon>Lepturinae</taxon>
        <taxon>Rhagiini</taxon>
        <taxon>Rhamnusium</taxon>
    </lineage>
</organism>
<reference evidence="1" key="1">
    <citation type="journal article" date="2023" name="Insect Mol. Biol.">
        <title>Genome sequencing provides insights into the evolution of gene families encoding plant cell wall-degrading enzymes in longhorned beetles.</title>
        <authorList>
            <person name="Shin N.R."/>
            <person name="Okamura Y."/>
            <person name="Kirsch R."/>
            <person name="Pauchet Y."/>
        </authorList>
    </citation>
    <scope>NUCLEOTIDE SEQUENCE</scope>
    <source>
        <strain evidence="1">RBIC_L_NR</strain>
    </source>
</reference>